<organism evidence="1 2">
    <name type="scientific">Thermocladium modestius</name>
    <dbReference type="NCBI Taxonomy" id="62609"/>
    <lineage>
        <taxon>Archaea</taxon>
        <taxon>Thermoproteota</taxon>
        <taxon>Thermoprotei</taxon>
        <taxon>Thermoproteales</taxon>
        <taxon>Thermoproteaceae</taxon>
        <taxon>Thermocladium</taxon>
    </lineage>
</organism>
<gene>
    <name evidence="1" type="ORF">GCM10007981_11250</name>
</gene>
<comment type="caution">
    <text evidence="1">The sequence shown here is derived from an EMBL/GenBank/DDBJ whole genome shotgun (WGS) entry which is preliminary data.</text>
</comment>
<keyword evidence="2" id="KW-1185">Reference proteome</keyword>
<proteinExistence type="predicted"/>
<accession>A0A830GX29</accession>
<name>A0A830GX29_9CREN</name>
<dbReference type="Proteomes" id="UP000610960">
    <property type="component" value="Unassembled WGS sequence"/>
</dbReference>
<dbReference type="EMBL" id="BMNL01000002">
    <property type="protein sequence ID" value="GGP20982.1"/>
    <property type="molecule type" value="Genomic_DNA"/>
</dbReference>
<sequence length="60" mass="6968">MINRPGFQGWRWRFFKIWTVRAEMKIYLDSIAPKITKPPAATNDGEKIHSITTRVPCVPP</sequence>
<evidence type="ECO:0000313" key="1">
    <source>
        <dbReference type="EMBL" id="GGP20982.1"/>
    </source>
</evidence>
<evidence type="ECO:0000313" key="2">
    <source>
        <dbReference type="Proteomes" id="UP000610960"/>
    </source>
</evidence>
<dbReference type="AlphaFoldDB" id="A0A830GX29"/>
<reference evidence="1" key="1">
    <citation type="journal article" date="2014" name="Int. J. Syst. Evol. Microbiol.">
        <title>Complete genome sequence of Corynebacterium casei LMG S-19264T (=DSM 44701T), isolated from a smear-ripened cheese.</title>
        <authorList>
            <consortium name="US DOE Joint Genome Institute (JGI-PGF)"/>
            <person name="Walter F."/>
            <person name="Albersmeier A."/>
            <person name="Kalinowski J."/>
            <person name="Ruckert C."/>
        </authorList>
    </citation>
    <scope>NUCLEOTIDE SEQUENCE</scope>
    <source>
        <strain evidence="1">JCM 10088</strain>
    </source>
</reference>
<protein>
    <submittedName>
        <fullName evidence="1">Uncharacterized protein</fullName>
    </submittedName>
</protein>
<reference evidence="1" key="2">
    <citation type="submission" date="2020-09" db="EMBL/GenBank/DDBJ databases">
        <authorList>
            <person name="Sun Q."/>
            <person name="Ohkuma M."/>
        </authorList>
    </citation>
    <scope>NUCLEOTIDE SEQUENCE</scope>
    <source>
        <strain evidence="1">JCM 10088</strain>
    </source>
</reference>